<proteinExistence type="predicted"/>
<reference evidence="2" key="2">
    <citation type="submission" date="2020-11" db="EMBL/GenBank/DDBJ databases">
        <authorList>
            <person name="McCartney M.A."/>
            <person name="Auch B."/>
            <person name="Kono T."/>
            <person name="Mallez S."/>
            <person name="Becker A."/>
            <person name="Gohl D.M."/>
            <person name="Silverstein K.A.T."/>
            <person name="Koren S."/>
            <person name="Bechman K.B."/>
            <person name="Herman A."/>
            <person name="Abrahante J.E."/>
            <person name="Garbe J."/>
        </authorList>
    </citation>
    <scope>NUCLEOTIDE SEQUENCE</scope>
    <source>
        <strain evidence="2">Duluth1</strain>
        <tissue evidence="2">Whole animal</tissue>
    </source>
</reference>
<evidence type="ECO:0000313" key="2">
    <source>
        <dbReference type="EMBL" id="KAH3796670.1"/>
    </source>
</evidence>
<dbReference type="AlphaFoldDB" id="A0A9D4J361"/>
<sequence length="155" mass="17912">MGTIRKPRTGCTSGYKELLEPKHSKITGVKKFMVDKLKRLKSRRQYKNPFKNVKFADEKLVNVIYTIKVHDNILVYQTKSNQTTQNKENWCYSPHVDVTSDIKTSGSGSETPALCVMTPVRLGRYGDRDIRTERRRTSDDGEMKRQRANSRSARL</sequence>
<accession>A0A9D4J361</accession>
<reference evidence="2" key="1">
    <citation type="journal article" date="2019" name="bioRxiv">
        <title>The Genome of the Zebra Mussel, Dreissena polymorpha: A Resource for Invasive Species Research.</title>
        <authorList>
            <person name="McCartney M.A."/>
            <person name="Auch B."/>
            <person name="Kono T."/>
            <person name="Mallez S."/>
            <person name="Zhang Y."/>
            <person name="Obille A."/>
            <person name="Becker A."/>
            <person name="Abrahante J.E."/>
            <person name="Garbe J."/>
            <person name="Badalamenti J.P."/>
            <person name="Herman A."/>
            <person name="Mangelson H."/>
            <person name="Liachko I."/>
            <person name="Sullivan S."/>
            <person name="Sone E.D."/>
            <person name="Koren S."/>
            <person name="Silverstein K.A.T."/>
            <person name="Beckman K.B."/>
            <person name="Gohl D.M."/>
        </authorList>
    </citation>
    <scope>NUCLEOTIDE SEQUENCE</scope>
    <source>
        <strain evidence="2">Duluth1</strain>
        <tissue evidence="2">Whole animal</tissue>
    </source>
</reference>
<keyword evidence="3" id="KW-1185">Reference proteome</keyword>
<evidence type="ECO:0000313" key="3">
    <source>
        <dbReference type="Proteomes" id="UP000828390"/>
    </source>
</evidence>
<dbReference type="Proteomes" id="UP000828390">
    <property type="component" value="Unassembled WGS sequence"/>
</dbReference>
<comment type="caution">
    <text evidence="2">The sequence shown here is derived from an EMBL/GenBank/DDBJ whole genome shotgun (WGS) entry which is preliminary data.</text>
</comment>
<dbReference type="EMBL" id="JAIWYP010000007">
    <property type="protein sequence ID" value="KAH3796670.1"/>
    <property type="molecule type" value="Genomic_DNA"/>
</dbReference>
<feature type="region of interest" description="Disordered" evidence="1">
    <location>
        <begin position="126"/>
        <end position="155"/>
    </location>
</feature>
<evidence type="ECO:0000256" key="1">
    <source>
        <dbReference type="SAM" id="MobiDB-lite"/>
    </source>
</evidence>
<name>A0A9D4J361_DREPO</name>
<gene>
    <name evidence="2" type="ORF">DPMN_150239</name>
</gene>
<feature type="compositionally biased region" description="Basic and acidic residues" evidence="1">
    <location>
        <begin position="126"/>
        <end position="145"/>
    </location>
</feature>
<organism evidence="2 3">
    <name type="scientific">Dreissena polymorpha</name>
    <name type="common">Zebra mussel</name>
    <name type="synonym">Mytilus polymorpha</name>
    <dbReference type="NCBI Taxonomy" id="45954"/>
    <lineage>
        <taxon>Eukaryota</taxon>
        <taxon>Metazoa</taxon>
        <taxon>Spiralia</taxon>
        <taxon>Lophotrochozoa</taxon>
        <taxon>Mollusca</taxon>
        <taxon>Bivalvia</taxon>
        <taxon>Autobranchia</taxon>
        <taxon>Heteroconchia</taxon>
        <taxon>Euheterodonta</taxon>
        <taxon>Imparidentia</taxon>
        <taxon>Neoheterodontei</taxon>
        <taxon>Myida</taxon>
        <taxon>Dreissenoidea</taxon>
        <taxon>Dreissenidae</taxon>
        <taxon>Dreissena</taxon>
    </lineage>
</organism>
<protein>
    <submittedName>
        <fullName evidence="2">Uncharacterized protein</fullName>
    </submittedName>
</protein>